<dbReference type="EMBL" id="CP142730">
    <property type="protein sequence ID" value="WUR03453.1"/>
    <property type="molecule type" value="Genomic_DNA"/>
</dbReference>
<dbReference type="Pfam" id="PF05529">
    <property type="entry name" value="Bap31"/>
    <property type="match status" value="2"/>
</dbReference>
<reference evidence="4" key="1">
    <citation type="journal article" date="2024" name="BMC Genomics">
        <title>Functional annotation of a divergent genome using sequence and structure-based similarity.</title>
        <authorList>
            <person name="Svedberg D."/>
            <person name="Winiger R.R."/>
            <person name="Berg A."/>
            <person name="Sharma H."/>
            <person name="Tellgren-Roth C."/>
            <person name="Debrunner-Vossbrinck B.A."/>
            <person name="Vossbrinck C.R."/>
            <person name="Barandun J."/>
        </authorList>
    </citation>
    <scope>NUCLEOTIDE SEQUENCE</scope>
    <source>
        <strain evidence="4">Illinois isolate</strain>
    </source>
</reference>
<dbReference type="AlphaFoldDB" id="A0AAX4JBV5"/>
<dbReference type="Proteomes" id="UP001334084">
    <property type="component" value="Chromosome 5"/>
</dbReference>
<dbReference type="GeneID" id="90541272"/>
<evidence type="ECO:0000313" key="4">
    <source>
        <dbReference type="EMBL" id="WUR03453.1"/>
    </source>
</evidence>
<keyword evidence="2 4" id="KW-0812">Transmembrane</keyword>
<dbReference type="InterPro" id="IPR040463">
    <property type="entry name" value="BAP29/BAP31_N"/>
</dbReference>
<name>A0AAX4JBV5_9MICR</name>
<keyword evidence="5" id="KW-1185">Reference proteome</keyword>
<evidence type="ECO:0000259" key="3">
    <source>
        <dbReference type="Pfam" id="PF05529"/>
    </source>
</evidence>
<organism evidence="4 5">
    <name type="scientific">Vairimorpha necatrix</name>
    <dbReference type="NCBI Taxonomy" id="6039"/>
    <lineage>
        <taxon>Eukaryota</taxon>
        <taxon>Fungi</taxon>
        <taxon>Fungi incertae sedis</taxon>
        <taxon>Microsporidia</taxon>
        <taxon>Nosematidae</taxon>
        <taxon>Vairimorpha</taxon>
    </lineage>
</organism>
<gene>
    <name evidence="4" type="ORF">VNE69_05048</name>
</gene>
<feature type="transmembrane region" description="Helical" evidence="2">
    <location>
        <begin position="87"/>
        <end position="109"/>
    </location>
</feature>
<feature type="domain" description="BAP29/BAP31 transmembrane" evidence="3">
    <location>
        <begin position="1"/>
        <end position="73"/>
    </location>
</feature>
<evidence type="ECO:0000313" key="5">
    <source>
        <dbReference type="Proteomes" id="UP001334084"/>
    </source>
</evidence>
<protein>
    <submittedName>
        <fullName evidence="4">Reticulum transmembrane protein YET-like</fullName>
    </submittedName>
</protein>
<keyword evidence="1" id="KW-0175">Coiled coil</keyword>
<accession>A0AAX4JBV5</accession>
<evidence type="ECO:0000256" key="1">
    <source>
        <dbReference type="SAM" id="Coils"/>
    </source>
</evidence>
<feature type="domain" description="BAP29/BAP31 transmembrane" evidence="3">
    <location>
        <begin position="81"/>
        <end position="116"/>
    </location>
</feature>
<feature type="transmembrane region" description="Helical" evidence="2">
    <location>
        <begin position="47"/>
        <end position="67"/>
    </location>
</feature>
<keyword evidence="2" id="KW-1133">Transmembrane helix</keyword>
<sequence length="185" mass="21890">MGITTNLVKLVLFSQMFLFTLLILPIPKYLKHFIINSLCNSKSFTPLLHLLYVIFTMILIMFIDALLKLTRFHSYDLVYHTERNLYLTGFTLYLGMIFKIFVNMLNTLYKEEESVKILKKQISNNQTFVDSMINKDEVIRDLKKTIVSNEIMIKQLKNNQGEYNALSEKYNELLMKIKRENKKSK</sequence>
<evidence type="ECO:0000256" key="2">
    <source>
        <dbReference type="SAM" id="Phobius"/>
    </source>
</evidence>
<feature type="transmembrane region" description="Helical" evidence="2">
    <location>
        <begin position="6"/>
        <end position="26"/>
    </location>
</feature>
<dbReference type="KEGG" id="vnx:VNE69_05048"/>
<keyword evidence="2" id="KW-0472">Membrane</keyword>
<dbReference type="RefSeq" id="XP_065329598.1">
    <property type="nucleotide sequence ID" value="XM_065473526.1"/>
</dbReference>
<feature type="coiled-coil region" evidence="1">
    <location>
        <begin position="139"/>
        <end position="183"/>
    </location>
</feature>
<proteinExistence type="predicted"/>